<dbReference type="EMBL" id="OVTA01000052">
    <property type="protein sequence ID" value="SPS02129.1"/>
    <property type="molecule type" value="Genomic_DNA"/>
</dbReference>
<dbReference type="Proteomes" id="UP000256805">
    <property type="component" value="Unassembled WGS sequence"/>
</dbReference>
<accession>A0A375JB68</accession>
<sequence>MHLIRNSLDYANYNDRKVLAQVLRQRASEQKPAQVLWAKN</sequence>
<organism evidence="1 2">
    <name type="scientific">Cupriavidus taiwanensis</name>
    <dbReference type="NCBI Taxonomy" id="164546"/>
    <lineage>
        <taxon>Bacteria</taxon>
        <taxon>Pseudomonadati</taxon>
        <taxon>Pseudomonadota</taxon>
        <taxon>Betaproteobacteria</taxon>
        <taxon>Burkholderiales</taxon>
        <taxon>Burkholderiaceae</taxon>
        <taxon>Cupriavidus</taxon>
    </lineage>
</organism>
<evidence type="ECO:0008006" key="3">
    <source>
        <dbReference type="Google" id="ProtNLM"/>
    </source>
</evidence>
<dbReference type="AlphaFoldDB" id="A0A375JB68"/>
<gene>
    <name evidence="1" type="ORF">CBM2634_P100025</name>
</gene>
<name>A0A375JB68_9BURK</name>
<protein>
    <recommendedName>
        <fullName evidence="3">Transposase</fullName>
    </recommendedName>
</protein>
<evidence type="ECO:0000313" key="2">
    <source>
        <dbReference type="Proteomes" id="UP000256805"/>
    </source>
</evidence>
<reference evidence="1 2" key="1">
    <citation type="submission" date="2018-01" db="EMBL/GenBank/DDBJ databases">
        <authorList>
            <person name="Gaut B.S."/>
            <person name="Morton B.R."/>
            <person name="Clegg M.T."/>
            <person name="Duvall M.R."/>
        </authorList>
    </citation>
    <scope>NUCLEOTIDE SEQUENCE [LARGE SCALE GENOMIC DNA]</scope>
    <source>
        <strain evidence="1">Cupriavidus taiwanensis cmp 52</strain>
    </source>
</reference>
<evidence type="ECO:0000313" key="1">
    <source>
        <dbReference type="EMBL" id="SPS02129.1"/>
    </source>
</evidence>
<proteinExistence type="predicted"/>